<dbReference type="Pfam" id="PF01527">
    <property type="entry name" value="HTH_Tnp_1"/>
    <property type="match status" value="1"/>
</dbReference>
<dbReference type="Proteomes" id="UP000716322">
    <property type="component" value="Unassembled WGS sequence"/>
</dbReference>
<name>A0ABX0PLM8_9BURK</name>
<evidence type="ECO:0000313" key="1">
    <source>
        <dbReference type="EMBL" id="NIA58005.1"/>
    </source>
</evidence>
<gene>
    <name evidence="1" type="ORF">HAV22_30735</name>
</gene>
<evidence type="ECO:0000313" key="2">
    <source>
        <dbReference type="Proteomes" id="UP000716322"/>
    </source>
</evidence>
<organism evidence="1 2">
    <name type="scientific">Telluria antibiotica</name>
    <dbReference type="NCBI Taxonomy" id="2717319"/>
    <lineage>
        <taxon>Bacteria</taxon>
        <taxon>Pseudomonadati</taxon>
        <taxon>Pseudomonadota</taxon>
        <taxon>Betaproteobacteria</taxon>
        <taxon>Burkholderiales</taxon>
        <taxon>Oxalobacteraceae</taxon>
        <taxon>Telluria group</taxon>
        <taxon>Telluria</taxon>
    </lineage>
</organism>
<proteinExistence type="predicted"/>
<dbReference type="SUPFAM" id="SSF46689">
    <property type="entry name" value="Homeodomain-like"/>
    <property type="match status" value="1"/>
</dbReference>
<dbReference type="InterPro" id="IPR009057">
    <property type="entry name" value="Homeodomain-like_sf"/>
</dbReference>
<reference evidence="1 2" key="1">
    <citation type="submission" date="2020-03" db="EMBL/GenBank/DDBJ databases">
        <title>Genome sequence of strain Massilia sp. TW-1.</title>
        <authorList>
            <person name="Chaudhary D.K."/>
        </authorList>
    </citation>
    <scope>NUCLEOTIDE SEQUENCE [LARGE SCALE GENOMIC DNA]</scope>
    <source>
        <strain evidence="1 2">TW-1</strain>
    </source>
</reference>
<dbReference type="EMBL" id="JAAQOM010000041">
    <property type="protein sequence ID" value="NIA58005.1"/>
    <property type="molecule type" value="Genomic_DNA"/>
</dbReference>
<keyword evidence="2" id="KW-1185">Reference proteome</keyword>
<accession>A0ABX0PLM8</accession>
<comment type="caution">
    <text evidence="1">The sequence shown here is derived from an EMBL/GenBank/DDBJ whole genome shotgun (WGS) entry which is preliminary data.</text>
</comment>
<protein>
    <submittedName>
        <fullName evidence="1">Transposase</fullName>
    </submittedName>
</protein>
<dbReference type="InterPro" id="IPR002514">
    <property type="entry name" value="Transposase_8"/>
</dbReference>
<dbReference type="NCBIfam" id="NF047595">
    <property type="entry name" value="IS66_ISRel24_TnpA"/>
    <property type="match status" value="1"/>
</dbReference>
<sequence>MLAGEAEQKKRRRSTNYPLEFKRRLAQQACDESVSVAQLAMQHGLNTNMVFRWRRQLRAGLLGTATQFLPVALAAESKVPAGVGIGDAGSIEIQLGQATIRIHGVPDPATLALVLQGLRP</sequence>